<reference evidence="2 3" key="1">
    <citation type="submission" date="2021-07" db="EMBL/GenBank/DDBJ databases">
        <title>The draft genome sequence of Sphingomicrobium sp. B8.</title>
        <authorList>
            <person name="Mu L."/>
        </authorList>
    </citation>
    <scope>NUCLEOTIDE SEQUENCE [LARGE SCALE GENOMIC DNA]</scope>
    <source>
        <strain evidence="2 3">B8</strain>
    </source>
</reference>
<dbReference type="PANTHER" id="PTHR33303:SF2">
    <property type="entry name" value="COA-BINDING DOMAIN-CONTAINING PROTEIN"/>
    <property type="match status" value="1"/>
</dbReference>
<comment type="caution">
    <text evidence="2">The sequence shown here is derived from an EMBL/GenBank/DDBJ whole genome shotgun (WGS) entry which is preliminary data.</text>
</comment>
<keyword evidence="3" id="KW-1185">Reference proteome</keyword>
<dbReference type="Proteomes" id="UP000698028">
    <property type="component" value="Unassembled WGS sequence"/>
</dbReference>
<dbReference type="EMBL" id="JAHVAH010000001">
    <property type="protein sequence ID" value="MBW0144337.1"/>
    <property type="molecule type" value="Genomic_DNA"/>
</dbReference>
<organism evidence="2 3">
    <name type="scientific">Sphingomicrobium clamense</name>
    <dbReference type="NCBI Taxonomy" id="2851013"/>
    <lineage>
        <taxon>Bacteria</taxon>
        <taxon>Pseudomonadati</taxon>
        <taxon>Pseudomonadota</taxon>
        <taxon>Alphaproteobacteria</taxon>
        <taxon>Sphingomonadales</taxon>
        <taxon>Sphingomonadaceae</taxon>
        <taxon>Sphingomicrobium</taxon>
    </lineage>
</organism>
<accession>A0ABS6V559</accession>
<gene>
    <name evidence="2" type="ORF">KTQ36_03400</name>
</gene>
<evidence type="ECO:0000259" key="1">
    <source>
        <dbReference type="SMART" id="SM00881"/>
    </source>
</evidence>
<dbReference type="SMART" id="SM00881">
    <property type="entry name" value="CoA_binding"/>
    <property type="match status" value="1"/>
</dbReference>
<dbReference type="Pfam" id="PF13380">
    <property type="entry name" value="CoA_binding_2"/>
    <property type="match status" value="1"/>
</dbReference>
<name>A0ABS6V559_9SPHN</name>
<sequence length="145" mass="15389">MPLTADEDISRLLRETRTIAMVGASGRPGRASNGVMQFLQRQGYRVIPVNPTIAGETLNGETVVASLADIDEPIDLVDIFRRSDRAGEAIDAAIAAGAKAVWTQLGVFDPEAIARAEEAGLEAVVNRCPNIEIPRLGIADGPQPT</sequence>
<dbReference type="InterPro" id="IPR003781">
    <property type="entry name" value="CoA-bd"/>
</dbReference>
<proteinExistence type="predicted"/>
<evidence type="ECO:0000313" key="2">
    <source>
        <dbReference type="EMBL" id="MBW0144337.1"/>
    </source>
</evidence>
<dbReference type="RefSeq" id="WP_218632342.1">
    <property type="nucleotide sequence ID" value="NZ_JAHVAH010000001.1"/>
</dbReference>
<dbReference type="PANTHER" id="PTHR33303">
    <property type="entry name" value="CYTOPLASMIC PROTEIN-RELATED"/>
    <property type="match status" value="1"/>
</dbReference>
<evidence type="ECO:0000313" key="3">
    <source>
        <dbReference type="Proteomes" id="UP000698028"/>
    </source>
</evidence>
<protein>
    <submittedName>
        <fullName evidence="2">CoA-binding protein</fullName>
    </submittedName>
</protein>
<feature type="domain" description="CoA-binding" evidence="1">
    <location>
        <begin position="12"/>
        <end position="107"/>
    </location>
</feature>